<reference evidence="9" key="1">
    <citation type="submission" date="2017-05" db="EMBL/GenBank/DDBJ databases">
        <title>Complete and WGS of Bordetella genogroups.</title>
        <authorList>
            <person name="Spilker T."/>
            <person name="Lipuma J."/>
        </authorList>
    </citation>
    <scope>NUCLEOTIDE SEQUENCE [LARGE SCALE GENOMIC DNA]</scope>
    <source>
        <strain evidence="9">AU8856</strain>
    </source>
</reference>
<proteinExistence type="inferred from homology"/>
<evidence type="ECO:0000256" key="6">
    <source>
        <dbReference type="RuleBase" id="RU003560"/>
    </source>
</evidence>
<dbReference type="InterPro" id="IPR015424">
    <property type="entry name" value="PyrdxlP-dep_Trfase"/>
</dbReference>
<evidence type="ECO:0000256" key="5">
    <source>
        <dbReference type="ARBA" id="ARBA00022898"/>
    </source>
</evidence>
<dbReference type="AlphaFoldDB" id="A0A261UH31"/>
<accession>A0A261UH31</accession>
<evidence type="ECO:0000256" key="1">
    <source>
        <dbReference type="ARBA" id="ARBA00001933"/>
    </source>
</evidence>
<evidence type="ECO:0000256" key="7">
    <source>
        <dbReference type="SAM" id="MobiDB-lite"/>
    </source>
</evidence>
<dbReference type="GO" id="GO:0008483">
    <property type="term" value="F:transaminase activity"/>
    <property type="evidence" value="ECO:0007669"/>
    <property type="project" value="UniProtKB-KW"/>
</dbReference>
<dbReference type="InterPro" id="IPR005814">
    <property type="entry name" value="Aminotrans_3"/>
</dbReference>
<keyword evidence="3" id="KW-0032">Aminotransferase</keyword>
<keyword evidence="4" id="KW-0808">Transferase</keyword>
<sequence>MACLPPLEQTEATETELARRHDALSQPYQLTDNALLRYQAGRESNARSYPRRLPLALRRAKGVYVEDVEGRVFIDCLAGAGALALGHNHPAVLEAIHGALRDDAPMLTLDLTTPVKDRFMRDLFDTLPAAFARDARVQFCGPAGTDGVEAALKLVKSATGRADILAFQGAYHGMTQGALQLMGNLQPKRSLNTPLAGVQFLPYPYDYRCPFGLHGDAGVRAGLHYIGSVLRDPESGVPRPAGMILEAVQGEGGVIPAPASWLRGVRALTAAAEVPLIADEIQSGFGRTGKPFAFEHADIVPDAVVLSKAVGGGLPLAVVVYRKELDLWSGGTHAGTFRGNQLAMAAGSATMRLLREAGLADHAAAMGLRLLGLLRQLQRDVPELGDVRGRGLMLGVELVQPGADGGRAPLPGIDMAGAESAGTAGTALPANPALAGAVQAECLRRGLIVELGGRHGSVVRFLPPLIITEAQIDRVFDIFSLSVRAALSAQADAKGSPGPAHIAAGPPALAPAV</sequence>
<dbReference type="PANTHER" id="PTHR43552:SF1">
    <property type="entry name" value="DIAMINOBUTYRATE--2-OXOGLUTARATE AMINOTRANSFERASE"/>
    <property type="match status" value="1"/>
</dbReference>
<dbReference type="InterPro" id="IPR049704">
    <property type="entry name" value="Aminotrans_3_PPA_site"/>
</dbReference>
<dbReference type="CDD" id="cd00610">
    <property type="entry name" value="OAT_like"/>
    <property type="match status" value="1"/>
</dbReference>
<dbReference type="PANTHER" id="PTHR43552">
    <property type="entry name" value="DIAMINOBUTYRATE--2-OXOGLUTARATE AMINOTRANSFERASE"/>
    <property type="match status" value="1"/>
</dbReference>
<dbReference type="InterPro" id="IPR015421">
    <property type="entry name" value="PyrdxlP-dep_Trfase_major"/>
</dbReference>
<dbReference type="OrthoDB" id="3398487at2"/>
<dbReference type="Proteomes" id="UP000215767">
    <property type="component" value="Unassembled WGS sequence"/>
</dbReference>
<evidence type="ECO:0000256" key="3">
    <source>
        <dbReference type="ARBA" id="ARBA00022576"/>
    </source>
</evidence>
<protein>
    <submittedName>
        <fullName evidence="8">Diaminobutyrate--2-oxoglutarate transaminase</fullName>
    </submittedName>
</protein>
<dbReference type="PROSITE" id="PS00600">
    <property type="entry name" value="AA_TRANSFER_CLASS_3"/>
    <property type="match status" value="1"/>
</dbReference>
<evidence type="ECO:0000256" key="4">
    <source>
        <dbReference type="ARBA" id="ARBA00022679"/>
    </source>
</evidence>
<dbReference type="PIRSF" id="PIRSF000521">
    <property type="entry name" value="Transaminase_4ab_Lys_Orn"/>
    <property type="match status" value="1"/>
</dbReference>
<dbReference type="InterPro" id="IPR015422">
    <property type="entry name" value="PyrdxlP-dep_Trfase_small"/>
</dbReference>
<dbReference type="Gene3D" id="3.40.640.10">
    <property type="entry name" value="Type I PLP-dependent aspartate aminotransferase-like (Major domain)"/>
    <property type="match status" value="1"/>
</dbReference>
<dbReference type="NCBIfam" id="NF005393">
    <property type="entry name" value="PRK06938.1"/>
    <property type="match status" value="1"/>
</dbReference>
<comment type="caution">
    <text evidence="8">The sequence shown here is derived from an EMBL/GenBank/DDBJ whole genome shotgun (WGS) entry which is preliminary data.</text>
</comment>
<evidence type="ECO:0000313" key="9">
    <source>
        <dbReference type="Proteomes" id="UP000215767"/>
    </source>
</evidence>
<dbReference type="SUPFAM" id="SSF53383">
    <property type="entry name" value="PLP-dependent transferases"/>
    <property type="match status" value="1"/>
</dbReference>
<organism evidence="8 9">
    <name type="scientific">Bordetella genomosp. 11</name>
    <dbReference type="NCBI Taxonomy" id="1416808"/>
    <lineage>
        <taxon>Bacteria</taxon>
        <taxon>Pseudomonadati</taxon>
        <taxon>Pseudomonadota</taxon>
        <taxon>Betaproteobacteria</taxon>
        <taxon>Burkholderiales</taxon>
        <taxon>Alcaligenaceae</taxon>
        <taxon>Bordetella</taxon>
    </lineage>
</organism>
<keyword evidence="9" id="KW-1185">Reference proteome</keyword>
<keyword evidence="5 6" id="KW-0663">Pyridoxal phosphate</keyword>
<dbReference type="NCBIfam" id="TIGR00709">
    <property type="entry name" value="dat"/>
    <property type="match status" value="1"/>
</dbReference>
<dbReference type="Pfam" id="PF00202">
    <property type="entry name" value="Aminotran_3"/>
    <property type="match status" value="1"/>
</dbReference>
<dbReference type="GO" id="GO:0030170">
    <property type="term" value="F:pyridoxal phosphate binding"/>
    <property type="evidence" value="ECO:0007669"/>
    <property type="project" value="InterPro"/>
</dbReference>
<dbReference type="EMBL" id="NEVS01000004">
    <property type="protein sequence ID" value="OZI60183.1"/>
    <property type="molecule type" value="Genomic_DNA"/>
</dbReference>
<comment type="cofactor">
    <cofactor evidence="1">
        <name>pyridoxal 5'-phosphate</name>
        <dbReference type="ChEBI" id="CHEBI:597326"/>
    </cofactor>
</comment>
<evidence type="ECO:0000256" key="2">
    <source>
        <dbReference type="ARBA" id="ARBA00008954"/>
    </source>
</evidence>
<dbReference type="FunFam" id="3.40.640.10:FF:000091">
    <property type="entry name" value="Diaminobutyrate--2-oxoglutarate aminotransferase"/>
    <property type="match status" value="1"/>
</dbReference>
<dbReference type="RefSeq" id="WP_094841599.1">
    <property type="nucleotide sequence ID" value="NZ_NEVS01000004.1"/>
</dbReference>
<dbReference type="InterPro" id="IPR004637">
    <property type="entry name" value="Dat"/>
</dbReference>
<gene>
    <name evidence="8" type="ORF">CAL28_12035</name>
</gene>
<dbReference type="Gene3D" id="3.90.1150.10">
    <property type="entry name" value="Aspartate Aminotransferase, domain 1"/>
    <property type="match status" value="1"/>
</dbReference>
<evidence type="ECO:0000313" key="8">
    <source>
        <dbReference type="EMBL" id="OZI60183.1"/>
    </source>
</evidence>
<feature type="compositionally biased region" description="Low complexity" evidence="7">
    <location>
        <begin position="495"/>
        <end position="513"/>
    </location>
</feature>
<comment type="similarity">
    <text evidence="2 6">Belongs to the class-III pyridoxal-phosphate-dependent aminotransferase family.</text>
</comment>
<name>A0A261UH31_9BORD</name>
<feature type="region of interest" description="Disordered" evidence="7">
    <location>
        <begin position="492"/>
        <end position="513"/>
    </location>
</feature>